<dbReference type="InterPro" id="IPR001611">
    <property type="entry name" value="Leu-rich_rpt"/>
</dbReference>
<evidence type="ECO:0000256" key="9">
    <source>
        <dbReference type="ARBA" id="ARBA00023170"/>
    </source>
</evidence>
<reference evidence="15 16" key="1">
    <citation type="submission" date="2020-06" db="EMBL/GenBank/DDBJ databases">
        <authorList>
            <person name="Li R."/>
            <person name="Bekaert M."/>
        </authorList>
    </citation>
    <scope>NUCLEOTIDE SEQUENCE [LARGE SCALE GENOMIC DNA]</scope>
    <source>
        <strain evidence="16">wild</strain>
    </source>
</reference>
<feature type="disulfide bond" evidence="11">
    <location>
        <begin position="24"/>
        <end position="35"/>
    </location>
</feature>
<evidence type="ECO:0000256" key="1">
    <source>
        <dbReference type="ARBA" id="ARBA00004167"/>
    </source>
</evidence>
<dbReference type="Gene3D" id="3.80.10.10">
    <property type="entry name" value="Ribonuclease Inhibitor"/>
    <property type="match status" value="3"/>
</dbReference>
<feature type="transmembrane region" description="Helical" evidence="12">
    <location>
        <begin position="628"/>
        <end position="648"/>
    </location>
</feature>
<dbReference type="Proteomes" id="UP000507470">
    <property type="component" value="Unassembled WGS sequence"/>
</dbReference>
<keyword evidence="7 12" id="KW-1133">Transmembrane helix</keyword>
<keyword evidence="3" id="KW-0433">Leucine-rich repeat</keyword>
<dbReference type="GO" id="GO:0005886">
    <property type="term" value="C:plasma membrane"/>
    <property type="evidence" value="ECO:0007669"/>
    <property type="project" value="TreeGrafter"/>
</dbReference>
<proteinExistence type="inferred from homology"/>
<dbReference type="PANTHER" id="PTHR24365">
    <property type="entry name" value="TOLL-LIKE RECEPTOR"/>
    <property type="match status" value="1"/>
</dbReference>
<evidence type="ECO:0000313" key="16">
    <source>
        <dbReference type="Proteomes" id="UP000507470"/>
    </source>
</evidence>
<dbReference type="PROSITE" id="PS50104">
    <property type="entry name" value="TIR"/>
    <property type="match status" value="1"/>
</dbReference>
<organism evidence="15 16">
    <name type="scientific">Mytilus coruscus</name>
    <name type="common">Sea mussel</name>
    <dbReference type="NCBI Taxonomy" id="42192"/>
    <lineage>
        <taxon>Eukaryota</taxon>
        <taxon>Metazoa</taxon>
        <taxon>Spiralia</taxon>
        <taxon>Lophotrochozoa</taxon>
        <taxon>Mollusca</taxon>
        <taxon>Bivalvia</taxon>
        <taxon>Autobranchia</taxon>
        <taxon>Pteriomorphia</taxon>
        <taxon>Mytilida</taxon>
        <taxon>Mytiloidea</taxon>
        <taxon>Mytilidae</taxon>
        <taxon>Mytilinae</taxon>
        <taxon>Mytilus</taxon>
    </lineage>
</organism>
<evidence type="ECO:0000256" key="10">
    <source>
        <dbReference type="ARBA" id="ARBA00023180"/>
    </source>
</evidence>
<keyword evidence="6" id="KW-0677">Repeat</keyword>
<evidence type="ECO:0000256" key="3">
    <source>
        <dbReference type="ARBA" id="ARBA00022614"/>
    </source>
</evidence>
<evidence type="ECO:0000256" key="4">
    <source>
        <dbReference type="ARBA" id="ARBA00022692"/>
    </source>
</evidence>
<evidence type="ECO:0000256" key="6">
    <source>
        <dbReference type="ARBA" id="ARBA00022737"/>
    </source>
</evidence>
<evidence type="ECO:0000256" key="12">
    <source>
        <dbReference type="SAM" id="Phobius"/>
    </source>
</evidence>
<dbReference type="InterPro" id="IPR032675">
    <property type="entry name" value="LRR_dom_sf"/>
</dbReference>
<evidence type="ECO:0000256" key="8">
    <source>
        <dbReference type="ARBA" id="ARBA00023136"/>
    </source>
</evidence>
<dbReference type="AlphaFoldDB" id="A0A6J8AG96"/>
<comment type="similarity">
    <text evidence="2">Belongs to the Toll-like receptor family.</text>
</comment>
<dbReference type="InterPro" id="IPR000157">
    <property type="entry name" value="TIR_dom"/>
</dbReference>
<keyword evidence="5 13" id="KW-0732">Signal</keyword>
<name>A0A6J8AG96_MYTCO</name>
<keyword evidence="10" id="KW-0325">Glycoprotein</keyword>
<evidence type="ECO:0000256" key="5">
    <source>
        <dbReference type="ARBA" id="ARBA00022729"/>
    </source>
</evidence>
<dbReference type="SUPFAM" id="SSF52200">
    <property type="entry name" value="Toll/Interleukin receptor TIR domain"/>
    <property type="match status" value="1"/>
</dbReference>
<dbReference type="EMBL" id="CACVKT020001364">
    <property type="protein sequence ID" value="CAC5367595.1"/>
    <property type="molecule type" value="Genomic_DNA"/>
</dbReference>
<accession>A0A6J8AG96</accession>
<dbReference type="GO" id="GO:0002224">
    <property type="term" value="P:toll-like receptor signaling pathway"/>
    <property type="evidence" value="ECO:0007669"/>
    <property type="project" value="InterPro"/>
</dbReference>
<dbReference type="SMART" id="SM00369">
    <property type="entry name" value="LRR_TYP"/>
    <property type="match status" value="5"/>
</dbReference>
<dbReference type="Gene3D" id="3.40.50.10140">
    <property type="entry name" value="Toll/interleukin-1 receptor homology (TIR) domain"/>
    <property type="match status" value="1"/>
</dbReference>
<dbReference type="Pfam" id="PF13676">
    <property type="entry name" value="TIR_2"/>
    <property type="match status" value="1"/>
</dbReference>
<dbReference type="SUPFAM" id="SSF52058">
    <property type="entry name" value="L domain-like"/>
    <property type="match status" value="1"/>
</dbReference>
<gene>
    <name evidence="15" type="ORF">MCOR_7439</name>
</gene>
<dbReference type="InterPro" id="IPR035897">
    <property type="entry name" value="Toll_tir_struct_dom_sf"/>
</dbReference>
<dbReference type="Pfam" id="PF13855">
    <property type="entry name" value="LRR_8"/>
    <property type="match status" value="1"/>
</dbReference>
<dbReference type="SUPFAM" id="SSF52047">
    <property type="entry name" value="RNI-like"/>
    <property type="match status" value="1"/>
</dbReference>
<keyword evidence="8 12" id="KW-0472">Membrane</keyword>
<evidence type="ECO:0000256" key="2">
    <source>
        <dbReference type="ARBA" id="ARBA00009634"/>
    </source>
</evidence>
<keyword evidence="4 12" id="KW-0812">Transmembrane</keyword>
<dbReference type="InterPro" id="IPR003591">
    <property type="entry name" value="Leu-rich_rpt_typical-subtyp"/>
</dbReference>
<keyword evidence="16" id="KW-1185">Reference proteome</keyword>
<evidence type="ECO:0000256" key="11">
    <source>
        <dbReference type="PIRSR" id="PIRSR037595-2"/>
    </source>
</evidence>
<dbReference type="OrthoDB" id="6087380at2759"/>
<sequence length="820" mass="94268">MLIIQRLFFFCVNCILSFVYSRHCDITISVNEIRCDCSSRNVTFISTECPPNTTDLNLANNDLGILGKDTFTRYTHLSYLDISNCNITLIDQSAFYNLTQLKELKLFKNPIKTFQTNIFAPLKQLRALSISHNLLSTYPRESWSDFFRITAVISHGGPSNGTFSEIFSAMQNLHSFQGDYHGDVIHNCTFDSFIRTPLKYLRIIGHLRAIEIDTFAPLELLSSLSIPYQRFLKLSNTLQALHVFENRQMDELDLSTNFRNYGEYVISADLFAYIGNICVKRLSLSGNGIRLIDASAFQKMKYKNCLENLDLSNNELDYHQDLIVLYFNVFINIKRIDISSIASKFFYNIREQKSNSRRPLDHRLIFDTRSNRSVRLPSSLEFLNASFIIGHDNHINSITVKGIKRLKIIDFTYSSLDDCNYTINGLQNVVILNISHFKCGLLNPNILQSAVNLEQLIMQSSSLSIGLINDHHSKFLHGLKRLQYIDFSRNAFEDRFRISTFKSQQDSLQSLILEGNFFTSIPLNLEDLNRLSFLNMRNNKIAYLTTKEIDAIEVLFEKSNRTMTVLLEGNPLVCSCPSLDFVEWLFTTKVKLDSNGSYSCVKNDGNITTTNVVYNHLRIMRIGCITTVWVIFSATVFGVLLLFILVGYRYKLHLQYFCLFIGMANPLFRKSKEEALEYDAYVAYCDGDYKWVYGPLRSFLEERRNYKLLLSDRGDGDVRPGQNRLAISSSISKCKKMILIISNEFVNNEWASYEASVGIEHFIGLQAKIIVISLENITKTKIPQCVLQMMSLDANDHIRKTDTLNENNIFWKCLDKAMKS</sequence>
<comment type="subcellular location">
    <subcellularLocation>
        <location evidence="1">Membrane</location>
        <topology evidence="1">Single-pass membrane protein</topology>
    </subcellularLocation>
</comment>
<dbReference type="GO" id="GO:0004888">
    <property type="term" value="F:transmembrane signaling receptor activity"/>
    <property type="evidence" value="ECO:0007669"/>
    <property type="project" value="InterPro"/>
</dbReference>
<dbReference type="GO" id="GO:0006955">
    <property type="term" value="P:immune response"/>
    <property type="evidence" value="ECO:0007669"/>
    <property type="project" value="InterPro"/>
</dbReference>
<evidence type="ECO:0000256" key="13">
    <source>
        <dbReference type="SAM" id="SignalP"/>
    </source>
</evidence>
<evidence type="ECO:0000259" key="14">
    <source>
        <dbReference type="PROSITE" id="PS50104"/>
    </source>
</evidence>
<keyword evidence="11" id="KW-1015">Disulfide bond</keyword>
<evidence type="ECO:0000313" key="15">
    <source>
        <dbReference type="EMBL" id="CAC5367595.1"/>
    </source>
</evidence>
<feature type="signal peptide" evidence="13">
    <location>
        <begin position="1"/>
        <end position="21"/>
    </location>
</feature>
<feature type="domain" description="TIR" evidence="14">
    <location>
        <begin position="676"/>
        <end position="818"/>
    </location>
</feature>
<keyword evidence="9" id="KW-0675">Receptor</keyword>
<protein>
    <recommendedName>
        <fullName evidence="14">TIR domain-containing protein</fullName>
    </recommendedName>
</protein>
<evidence type="ECO:0000256" key="7">
    <source>
        <dbReference type="ARBA" id="ARBA00022989"/>
    </source>
</evidence>
<dbReference type="PANTHER" id="PTHR24365:SF541">
    <property type="entry name" value="PROTEIN TOLL-RELATED"/>
    <property type="match status" value="1"/>
</dbReference>
<feature type="chain" id="PRO_5027100905" description="TIR domain-containing protein" evidence="13">
    <location>
        <begin position="22"/>
        <end position="820"/>
    </location>
</feature>